<dbReference type="InterPro" id="IPR027417">
    <property type="entry name" value="P-loop_NTPase"/>
</dbReference>
<feature type="transmembrane region" description="Helical" evidence="6">
    <location>
        <begin position="2160"/>
        <end position="2178"/>
    </location>
</feature>
<evidence type="ECO:0000256" key="2">
    <source>
        <dbReference type="ARBA" id="ARBA00022692"/>
    </source>
</evidence>
<dbReference type="GO" id="GO:0016020">
    <property type="term" value="C:membrane"/>
    <property type="evidence" value="ECO:0007669"/>
    <property type="project" value="UniProtKB-SubCell"/>
</dbReference>
<dbReference type="InterPro" id="IPR023352">
    <property type="entry name" value="MAPEG-like_dom_sf"/>
</dbReference>
<dbReference type="SUPFAM" id="SSF48452">
    <property type="entry name" value="TPR-like"/>
    <property type="match status" value="1"/>
</dbReference>
<organism evidence="9 10">
    <name type="scientific">Aspergillus arachidicola</name>
    <dbReference type="NCBI Taxonomy" id="656916"/>
    <lineage>
        <taxon>Eukaryota</taxon>
        <taxon>Fungi</taxon>
        <taxon>Dikarya</taxon>
        <taxon>Ascomycota</taxon>
        <taxon>Pezizomycotina</taxon>
        <taxon>Eurotiomycetes</taxon>
        <taxon>Eurotiomycetidae</taxon>
        <taxon>Eurotiales</taxon>
        <taxon>Aspergillaceae</taxon>
        <taxon>Aspergillus</taxon>
        <taxon>Aspergillus subgen. Circumdati</taxon>
    </lineage>
</organism>
<proteinExistence type="predicted"/>
<reference evidence="9 10" key="1">
    <citation type="submission" date="2017-05" db="EMBL/GenBank/DDBJ databases">
        <title>Genome sequence for an aflatoxigenic pathogen of Argentinian peanut, Aspergillus arachidicola.</title>
        <authorList>
            <person name="Moore G."/>
            <person name="Beltz S.B."/>
            <person name="Mack B.M."/>
        </authorList>
    </citation>
    <scope>NUCLEOTIDE SEQUENCE [LARGE SCALE GENOMIC DNA]</scope>
    <source>
        <strain evidence="9 10">CBS 117610</strain>
    </source>
</reference>
<feature type="transmembrane region" description="Helical" evidence="6">
    <location>
        <begin position="2118"/>
        <end position="2140"/>
    </location>
</feature>
<sequence>MSAEVVHPTTGYPSFRQDIFHNAISGTGENGSAGDARKLDALHRASDQIASRVRPQLDAPAKEVFDSVRSTTDILDGIAEERLRFMPENGSQLDRAFKHAVVLVGRLEQLARLMASFTSGTERAIQLMGGSFLLLLQVRVRIVAEVLRRMNSINLKSVWNNLEILVSDTVAQQELVAAYAELCGLICSASVHYFQKAEGASKALDASDLQSRFSSQIQAFHSYRITVKERLWSRLIMSDVSVDPSEKVQEIWEYLSIKDREASRVLSARSPQPAEYTCEWFTNRLSQIRSSDNQLFTVTGDTGTGKTVLSEWIIQQLQTSTDPQDYDVVTFRVYDDISATTGPIGLAKGLLLEILGRQAKDGDLLRALEHSMSLHTSGASSKSVEDSLWRAINIAVKETGKIMVIVDGVDSLNGDPEVIPRLFHHLKTLVSQSPSIKVIALSRPLHGIPSEAYRIKIEPGQTAGDVRTVVRNEIESSEVCIGLSLEDREEIESGIVKKASGCFPIAQLAVGQLSFLRTSSDMISLVQKIPSSLQDMLKQTLNSIDLSDWSARSLLAWTIVSHRPLRVQEVRSLLEIDTKRTEVVPRVGNVEGDIRRMFASFITIENEIISFRSPALRQFLINQAKSAASDSGKGKLPLTMKEAHSDLLTRLLAYVKLNVTDEVEVSTTSLSQSAQHRYFDQYQLLEYAARYWTLHFRSSQMNEKERDNFKVTNLFKRSFPDSVLLALLEGGCHQLQYLPYQVQELQAFSVQLRRQLLPDLSLSLLQSLINAAQTSQQLKSFDAIDYSYEAWRKSSSLLGSRSIVTKFSAEIFIDVAAQRDSKHEAFLHHKEEILEYLLQASKEELGFSNDMTIKYTQMLLDHYATLTRKESVGRLSKELFEMSIARYGQHSQEMEKMTQHIYRQLERLSMSEVTAEILQTEHEFSKQSLAVTDQRMIDSTLQMIKLYEEGEETSKADALFMDTWRKLLAVEDTSGTVTKQQAEFTMRYAEYLERHSRKGEAESVISAAWFCLKSQLSRFDQLSSTFELVLGHIRKMKWQALAQSAMETLWEYRKSQKQASHQLVQVTASLAQTVQQSSSTVSSSEASMSEGQIDLIHEILESAKSAGIHSSDTTLASMKAANQVASSLMERERYAEAAGVYRRALSHVWSEIDSKPTTIRLTENIDETVQLATSLAECYFKDLQIDKAALVYQNVLNAVLSSDATDTHMVRSTANRVITFYRTIYRFVKAITTYEALYMNLSSRLGKTHKQSIEILYEWGNLAKRCHHKQEAEQAYQEIYKNLRHNGQLDYRAIAAARSLAAIYEETERWTKAKGVYETLWWTISSGDRNQMLNSELVEEVYQHYKTLLETKLDANIVEIHDLAASYRKMCQRRYGTYSRQSYEATLSLAEISRRDEKYHGEAVELYETALQQNETFSERPEVTTADMKHRLAGLYARQSRTTHKAAALYREEYASSVHEHGYACRDHSLPQLRELLNLLHRQNNKVALQELQETLERSTVAAFEEKIDSQHLYTAAVELAKMYVDFGLKENGVRLSRELRHRLIKEAMETKGSHRATSFVVAFEMTLGKSRNYASIIADLIAEIQLYSAFHHARKQKGFIHTFIAGIRLMNFQSFNGWTENANATDAELFQLFTERFTGIDTGKTVLREFYDICISQASQGSLVRRLTRVTVDNVYQKLTTGRFRPGYSHAAILHEFVKDSGGFQDQDSTRDGVKLSEHLLVQGSRKCSDRGLSGKMLVLSKTILHEIISSYHEKGVNLTDFETTDLNQLAILLGGQRNFEDLEFLLNELWSSRVVQKTWSSDTIILVGRRLVEARFSNGRTTQATQLCGGLCYNVKRVWGPFDRSALELTNLLSALYTAEGDHVRAMGVHESVLRQLLEDSTDIRLSEAAEIASKQTALLQRCYQRNGGWSKGSGRYENMFDRLNEKFAKEKKWTARNPQHWTVKEVDKLGVWEAPHDYGFLMAGKGTTHQNQLRKASEPEIETFESKHQKSMPRFTPESDGTGLARQLTDPLVAQYVYSVFIALAWCNALELVVLCLNTFKRYAGTYFWSLFVASISIIPFGLGYLLKMFHITFTNGYLELAITDVGWVGMVTGQSLVLWSRLHLVVHNRKLLKGILYLIIIDGVLLHTAATTLEFMNNGLSYIHNVTVAFGIMERIQVVWFCVQELLISSVYIVETAKLLRLDRGGPSRTILTQLIIVNVAIMVLDLAVVAVQFAGYFTLQVTTKVLVYSIKLKLEYIILGRPFLDAIPNYGPGFLIFHFVFAYGLLSSRTLKQFYGIDHQESPRQDLSKYGEAAVRDGKITRKQLEKLQRNEAAHANSVENYTLFVAGITLATYAGVPRTTINAACLTYTVARVLYAINYISAERRGPAMWRALFWWAGNLSCLTLLWKAGQALSN</sequence>
<dbReference type="PANTHER" id="PTHR37013">
    <property type="entry name" value="INTEGRAL MEMBRANE PROTEIN (AFU_ORTHOLOGUE AFUA_1G05950)-RELATED"/>
    <property type="match status" value="1"/>
</dbReference>
<keyword evidence="5 6" id="KW-0472">Membrane</keyword>
<keyword evidence="2 6" id="KW-0812">Transmembrane</keyword>
<dbReference type="SUPFAM" id="SSF161084">
    <property type="entry name" value="MAPEG domain-like"/>
    <property type="match status" value="1"/>
</dbReference>
<evidence type="ECO:0000256" key="3">
    <source>
        <dbReference type="ARBA" id="ARBA00022737"/>
    </source>
</evidence>
<dbReference type="Pfam" id="PF24883">
    <property type="entry name" value="NPHP3_N"/>
    <property type="match status" value="1"/>
</dbReference>
<feature type="transmembrane region" description="Helical" evidence="6">
    <location>
        <begin position="2199"/>
        <end position="2224"/>
    </location>
</feature>
<dbReference type="InterPro" id="IPR056120">
    <property type="entry name" value="DUF7703"/>
</dbReference>
<keyword evidence="4 6" id="KW-1133">Transmembrane helix</keyword>
<dbReference type="InterPro" id="IPR011990">
    <property type="entry name" value="TPR-like_helical_dom_sf"/>
</dbReference>
<evidence type="ECO:0000256" key="4">
    <source>
        <dbReference type="ARBA" id="ARBA00022989"/>
    </source>
</evidence>
<dbReference type="Pfam" id="PF01124">
    <property type="entry name" value="MAPEG"/>
    <property type="match status" value="1"/>
</dbReference>
<evidence type="ECO:0000256" key="5">
    <source>
        <dbReference type="ARBA" id="ARBA00023136"/>
    </source>
</evidence>
<keyword evidence="3" id="KW-0677">Repeat</keyword>
<dbReference type="STRING" id="656916.A0A2G7G6H2"/>
<protein>
    <submittedName>
        <fullName evidence="9">Uncharacterized protein</fullName>
    </submittedName>
</protein>
<dbReference type="Gene3D" id="1.20.120.550">
    <property type="entry name" value="Membrane associated eicosanoid/glutathione metabolism-like domain"/>
    <property type="match status" value="1"/>
</dbReference>
<keyword evidence="10" id="KW-1185">Reference proteome</keyword>
<dbReference type="Gene3D" id="1.25.40.10">
    <property type="entry name" value="Tetratricopeptide repeat domain"/>
    <property type="match status" value="1"/>
</dbReference>
<comment type="caution">
    <text evidence="9">The sequence shown here is derived from an EMBL/GenBank/DDBJ whole genome shotgun (WGS) entry which is preliminary data.</text>
</comment>
<feature type="transmembrane region" description="Helical" evidence="6">
    <location>
        <begin position="2254"/>
        <end position="2271"/>
    </location>
</feature>
<evidence type="ECO:0000313" key="9">
    <source>
        <dbReference type="EMBL" id="PIG88422.1"/>
    </source>
</evidence>
<dbReference type="InterPro" id="IPR056884">
    <property type="entry name" value="NPHP3-like_N"/>
</dbReference>
<dbReference type="Gene3D" id="3.40.50.300">
    <property type="entry name" value="P-loop containing nucleotide triphosphate hydrolases"/>
    <property type="match status" value="1"/>
</dbReference>
<feature type="transmembrane region" description="Helical" evidence="6">
    <location>
        <begin position="2050"/>
        <end position="2069"/>
    </location>
</feature>
<feature type="domain" description="DUF7703" evidence="7">
    <location>
        <begin position="2019"/>
        <end position="2245"/>
    </location>
</feature>
<accession>A0A2G7G6H2</accession>
<dbReference type="InterPro" id="IPR001129">
    <property type="entry name" value="Membr-assoc_MAPEG"/>
</dbReference>
<feature type="domain" description="Nephrocystin 3-like N-terminal" evidence="8">
    <location>
        <begin position="277"/>
        <end position="443"/>
    </location>
</feature>
<evidence type="ECO:0000256" key="1">
    <source>
        <dbReference type="ARBA" id="ARBA00004370"/>
    </source>
</evidence>
<name>A0A2G7G6H2_9EURO</name>
<dbReference type="EMBL" id="NEXV01000105">
    <property type="protein sequence ID" value="PIG88422.1"/>
    <property type="molecule type" value="Genomic_DNA"/>
</dbReference>
<dbReference type="SUPFAM" id="SSF52540">
    <property type="entry name" value="P-loop containing nucleoside triphosphate hydrolases"/>
    <property type="match status" value="1"/>
</dbReference>
<gene>
    <name evidence="9" type="ORF">AARAC_004613</name>
</gene>
<dbReference type="Proteomes" id="UP000231358">
    <property type="component" value="Unassembled WGS sequence"/>
</dbReference>
<evidence type="ECO:0000256" key="6">
    <source>
        <dbReference type="SAM" id="Phobius"/>
    </source>
</evidence>
<feature type="transmembrane region" description="Helical" evidence="6">
    <location>
        <begin position="2089"/>
        <end position="2106"/>
    </location>
</feature>
<evidence type="ECO:0000313" key="10">
    <source>
        <dbReference type="Proteomes" id="UP000231358"/>
    </source>
</evidence>
<comment type="subcellular location">
    <subcellularLocation>
        <location evidence="1">Membrane</location>
    </subcellularLocation>
</comment>
<evidence type="ECO:0000259" key="7">
    <source>
        <dbReference type="Pfam" id="PF24802"/>
    </source>
</evidence>
<evidence type="ECO:0000259" key="8">
    <source>
        <dbReference type="Pfam" id="PF24883"/>
    </source>
</evidence>
<dbReference type="PANTHER" id="PTHR37013:SF7">
    <property type="entry name" value="INTEGRAL MEMBRANE PROTEIN"/>
    <property type="match status" value="1"/>
</dbReference>
<dbReference type="Pfam" id="PF24802">
    <property type="entry name" value="DUF7703"/>
    <property type="match status" value="1"/>
</dbReference>
<feature type="transmembrane region" description="Helical" evidence="6">
    <location>
        <begin position="2019"/>
        <end position="2043"/>
    </location>
</feature>